<accession>A0A1I5KI72</accession>
<reference evidence="3" key="1">
    <citation type="submission" date="2016-10" db="EMBL/GenBank/DDBJ databases">
        <authorList>
            <person name="Varghese N."/>
            <person name="Submissions S."/>
        </authorList>
    </citation>
    <scope>NUCLEOTIDE SEQUENCE [LARGE SCALE GENOMIC DNA]</scope>
    <source>
        <strain evidence="3">CGMCC 1.7715</strain>
    </source>
</reference>
<keyword evidence="3" id="KW-1185">Reference proteome</keyword>
<keyword evidence="1" id="KW-0732">Signal</keyword>
<name>A0A1I5KI72_9SPHN</name>
<evidence type="ECO:0000256" key="1">
    <source>
        <dbReference type="SAM" id="SignalP"/>
    </source>
</evidence>
<protein>
    <submittedName>
        <fullName evidence="2">Uncharacterized protein</fullName>
    </submittedName>
</protein>
<proteinExistence type="predicted"/>
<dbReference type="EMBL" id="FOWZ01000001">
    <property type="protein sequence ID" value="SFO84597.1"/>
    <property type="molecule type" value="Genomic_DNA"/>
</dbReference>
<feature type="signal peptide" evidence="1">
    <location>
        <begin position="1"/>
        <end position="22"/>
    </location>
</feature>
<dbReference type="RefSeq" id="WP_090476566.1">
    <property type="nucleotide sequence ID" value="NZ_FOWZ01000001.1"/>
</dbReference>
<dbReference type="Proteomes" id="UP000199331">
    <property type="component" value="Unassembled WGS sequence"/>
</dbReference>
<gene>
    <name evidence="2" type="ORF">SAMN04488060_0244</name>
</gene>
<evidence type="ECO:0000313" key="3">
    <source>
        <dbReference type="Proteomes" id="UP000199331"/>
    </source>
</evidence>
<organism evidence="2 3">
    <name type="scientific">Qipengyuania nanhaisediminis</name>
    <dbReference type="NCBI Taxonomy" id="604088"/>
    <lineage>
        <taxon>Bacteria</taxon>
        <taxon>Pseudomonadati</taxon>
        <taxon>Pseudomonadota</taxon>
        <taxon>Alphaproteobacteria</taxon>
        <taxon>Sphingomonadales</taxon>
        <taxon>Erythrobacteraceae</taxon>
        <taxon>Qipengyuania</taxon>
    </lineage>
</organism>
<dbReference type="AlphaFoldDB" id="A0A1I5KI72"/>
<dbReference type="STRING" id="604088.SAMN04488060_0244"/>
<dbReference type="OrthoDB" id="7428977at2"/>
<feature type="chain" id="PRO_5011624780" evidence="1">
    <location>
        <begin position="23"/>
        <end position="148"/>
    </location>
</feature>
<evidence type="ECO:0000313" key="2">
    <source>
        <dbReference type="EMBL" id="SFO84597.1"/>
    </source>
</evidence>
<sequence length="148" mass="15906">MRRHLLAAATLAAFAAPVPALAQDADEAAFDERDGAGLTEMADTLSDPERQRELAMMLRAMSEVLLDLPIAPLTDAVAEIAGEEAPLVEDGATLRSIAPEASRVPEEIEKNLPRAMEAAGTLAETLEVMLPQLRAMAERFSDTLPQRD</sequence>